<dbReference type="VEuPathDB" id="VectorBase:HLOH_041685"/>
<dbReference type="OMA" id="SECSHKE"/>
<keyword evidence="2" id="KW-0479">Metal-binding</keyword>
<dbReference type="InterPro" id="IPR027806">
    <property type="entry name" value="HARBI1_dom"/>
</dbReference>
<evidence type="ECO:0000256" key="4">
    <source>
        <dbReference type="ARBA" id="ARBA00022833"/>
    </source>
</evidence>
<evidence type="ECO:0000259" key="7">
    <source>
        <dbReference type="PROSITE" id="PS50950"/>
    </source>
</evidence>
<evidence type="ECO:0000256" key="2">
    <source>
        <dbReference type="ARBA" id="ARBA00022723"/>
    </source>
</evidence>
<evidence type="ECO:0000256" key="5">
    <source>
        <dbReference type="ARBA" id="ARBA00023125"/>
    </source>
</evidence>
<dbReference type="Pfam" id="PF13359">
    <property type="entry name" value="DDE_Tnp_4"/>
    <property type="match status" value="1"/>
</dbReference>
<dbReference type="AlphaFoldDB" id="A0A9J6FTW0"/>
<protein>
    <recommendedName>
        <fullName evidence="7">THAP-type domain-containing protein</fullName>
    </recommendedName>
</protein>
<evidence type="ECO:0000256" key="1">
    <source>
        <dbReference type="ARBA" id="ARBA00001968"/>
    </source>
</evidence>
<dbReference type="SMART" id="SM00980">
    <property type="entry name" value="THAP"/>
    <property type="match status" value="1"/>
</dbReference>
<dbReference type="PANTHER" id="PTHR23080">
    <property type="entry name" value="THAP DOMAIN PROTEIN"/>
    <property type="match status" value="1"/>
</dbReference>
<evidence type="ECO:0000313" key="8">
    <source>
        <dbReference type="EMBL" id="KAH9366730.1"/>
    </source>
</evidence>
<dbReference type="InterPro" id="IPR006612">
    <property type="entry name" value="THAP_Znf"/>
</dbReference>
<keyword evidence="3 6" id="KW-0863">Zinc-finger</keyword>
<accession>A0A9J6FTW0</accession>
<reference evidence="8 9" key="1">
    <citation type="journal article" date="2020" name="Cell">
        <title>Large-Scale Comparative Analyses of Tick Genomes Elucidate Their Genetic Diversity and Vector Capacities.</title>
        <authorList>
            <consortium name="Tick Genome and Microbiome Consortium (TIGMIC)"/>
            <person name="Jia N."/>
            <person name="Wang J."/>
            <person name="Shi W."/>
            <person name="Du L."/>
            <person name="Sun Y."/>
            <person name="Zhan W."/>
            <person name="Jiang J.F."/>
            <person name="Wang Q."/>
            <person name="Zhang B."/>
            <person name="Ji P."/>
            <person name="Bell-Sakyi L."/>
            <person name="Cui X.M."/>
            <person name="Yuan T.T."/>
            <person name="Jiang B.G."/>
            <person name="Yang W.F."/>
            <person name="Lam T.T."/>
            <person name="Chang Q.C."/>
            <person name="Ding S.J."/>
            <person name="Wang X.J."/>
            <person name="Zhu J.G."/>
            <person name="Ruan X.D."/>
            <person name="Zhao L."/>
            <person name="Wei J.T."/>
            <person name="Ye R.Z."/>
            <person name="Que T.C."/>
            <person name="Du C.H."/>
            <person name="Zhou Y.H."/>
            <person name="Cheng J.X."/>
            <person name="Dai P.F."/>
            <person name="Guo W.B."/>
            <person name="Han X.H."/>
            <person name="Huang E.J."/>
            <person name="Li L.F."/>
            <person name="Wei W."/>
            <person name="Gao Y.C."/>
            <person name="Liu J.Z."/>
            <person name="Shao H.Z."/>
            <person name="Wang X."/>
            <person name="Wang C.C."/>
            <person name="Yang T.C."/>
            <person name="Huo Q.B."/>
            <person name="Li W."/>
            <person name="Chen H.Y."/>
            <person name="Chen S.E."/>
            <person name="Zhou L.G."/>
            <person name="Ni X.B."/>
            <person name="Tian J.H."/>
            <person name="Sheng Y."/>
            <person name="Liu T."/>
            <person name="Pan Y.S."/>
            <person name="Xia L.Y."/>
            <person name="Li J."/>
            <person name="Zhao F."/>
            <person name="Cao W.C."/>
        </authorList>
    </citation>
    <scope>NUCLEOTIDE SEQUENCE [LARGE SCALE GENOMIC DNA]</scope>
    <source>
        <strain evidence="8">HaeL-2018</strain>
    </source>
</reference>
<feature type="domain" description="THAP-type" evidence="7">
    <location>
        <begin position="7"/>
        <end position="87"/>
    </location>
</feature>
<dbReference type="InterPro" id="IPR027805">
    <property type="entry name" value="Transposase_HTH_dom"/>
</dbReference>
<name>A0A9J6FTW0_HAELO</name>
<dbReference type="OrthoDB" id="6484926at2759"/>
<dbReference type="SUPFAM" id="SSF57716">
    <property type="entry name" value="Glucocorticoid receptor-like (DNA-binding domain)"/>
    <property type="match status" value="1"/>
</dbReference>
<proteinExistence type="predicted"/>
<dbReference type="Pfam" id="PF05485">
    <property type="entry name" value="THAP"/>
    <property type="match status" value="1"/>
</dbReference>
<evidence type="ECO:0000256" key="3">
    <source>
        <dbReference type="ARBA" id="ARBA00022771"/>
    </source>
</evidence>
<keyword evidence="5 6" id="KW-0238">DNA-binding</keyword>
<dbReference type="GO" id="GO:0003677">
    <property type="term" value="F:DNA binding"/>
    <property type="evidence" value="ECO:0007669"/>
    <property type="project" value="UniProtKB-UniRule"/>
</dbReference>
<keyword evidence="4" id="KW-0862">Zinc</keyword>
<dbReference type="GO" id="GO:0008270">
    <property type="term" value="F:zinc ion binding"/>
    <property type="evidence" value="ECO:0007669"/>
    <property type="project" value="UniProtKB-KW"/>
</dbReference>
<comment type="caution">
    <text evidence="8">The sequence shown here is derived from an EMBL/GenBank/DDBJ whole genome shotgun (WGS) entry which is preliminary data.</text>
</comment>
<dbReference type="Proteomes" id="UP000821853">
    <property type="component" value="Chromosome 2"/>
</dbReference>
<keyword evidence="9" id="KW-1185">Reference proteome</keyword>
<dbReference type="SMART" id="SM00692">
    <property type="entry name" value="DM3"/>
    <property type="match status" value="1"/>
</dbReference>
<evidence type="ECO:0000313" key="9">
    <source>
        <dbReference type="Proteomes" id="UP000821853"/>
    </source>
</evidence>
<dbReference type="PROSITE" id="PS50950">
    <property type="entry name" value="ZF_THAP"/>
    <property type="match status" value="1"/>
</dbReference>
<dbReference type="PANTHER" id="PTHR23080:SF141">
    <property type="entry name" value="TRANSPOSASE HELIX-TURN-HELIX DOMAIN-CONTAINING PROTEIN"/>
    <property type="match status" value="1"/>
</dbReference>
<organism evidence="8 9">
    <name type="scientific">Haemaphysalis longicornis</name>
    <name type="common">Bush tick</name>
    <dbReference type="NCBI Taxonomy" id="44386"/>
    <lineage>
        <taxon>Eukaryota</taxon>
        <taxon>Metazoa</taxon>
        <taxon>Ecdysozoa</taxon>
        <taxon>Arthropoda</taxon>
        <taxon>Chelicerata</taxon>
        <taxon>Arachnida</taxon>
        <taxon>Acari</taxon>
        <taxon>Parasitiformes</taxon>
        <taxon>Ixodida</taxon>
        <taxon>Ixodoidea</taxon>
        <taxon>Ixodidae</taxon>
        <taxon>Haemaphysalinae</taxon>
        <taxon>Haemaphysalis</taxon>
    </lineage>
</organism>
<sequence>MGDPAQLPRLGPCCVVPGCSKRSGANLLSVIRSFRFPKDPSRRAAWVQAVRRDKWLPNDRSVICSTHFITGCPSQDPTHPDYVPSIFPFKAPKDVAKKVARHGRLQERLKRQNEHAQSKDRAIATKESECSHKELPCAEESARADSGTNTEVTGSQLETLLQENESLKKEVCDLKKELTKTTETLRGFKACDENLQRSLESNTPTKDALRDDLRVKFYTGLVSRNMFYSLLSFVLSFWKPDTQTFLEPEEQLVMVLMRLRLGLLTEDLACRFRIPSSSVSVIFHRWLDILSSSLGKLLIWPSRKAIRRNLPAKGASVLMPSFTKGKKQLSGKEVALSRKLSRARIHVERTIQRLKTFRIFQMILPISYVKKAGDVGLSTIDKTLIVCSALVNLQTPVIAGVGQNG</sequence>
<dbReference type="Pfam" id="PF13613">
    <property type="entry name" value="HTH_Tnp_4"/>
    <property type="match status" value="1"/>
</dbReference>
<gene>
    <name evidence="8" type="ORF">HPB48_022791</name>
</gene>
<dbReference type="EMBL" id="JABSTR010000004">
    <property type="protein sequence ID" value="KAH9366730.1"/>
    <property type="molecule type" value="Genomic_DNA"/>
</dbReference>
<evidence type="ECO:0000256" key="6">
    <source>
        <dbReference type="PROSITE-ProRule" id="PRU00309"/>
    </source>
</evidence>
<comment type="cofactor">
    <cofactor evidence="1">
        <name>a divalent metal cation</name>
        <dbReference type="ChEBI" id="CHEBI:60240"/>
    </cofactor>
</comment>